<dbReference type="EMBL" id="JAWWNJ010000063">
    <property type="protein sequence ID" value="KAK7012861.1"/>
    <property type="molecule type" value="Genomic_DNA"/>
</dbReference>
<keyword evidence="1" id="KW-0812">Transmembrane</keyword>
<dbReference type="Proteomes" id="UP001362999">
    <property type="component" value="Unassembled WGS sequence"/>
</dbReference>
<protein>
    <recommendedName>
        <fullName evidence="4">NADH dehydrogenase subunit 4</fullName>
    </recommendedName>
</protein>
<evidence type="ECO:0008006" key="4">
    <source>
        <dbReference type="Google" id="ProtNLM"/>
    </source>
</evidence>
<feature type="transmembrane region" description="Helical" evidence="1">
    <location>
        <begin position="12"/>
        <end position="31"/>
    </location>
</feature>
<accession>A0AAW0AIJ2</accession>
<reference evidence="2 3" key="1">
    <citation type="journal article" date="2024" name="J Genomics">
        <title>Draft genome sequencing and assembly of Favolaschia claudopus CIRM-BRFM 2984 isolated from oak limbs.</title>
        <authorList>
            <person name="Navarro D."/>
            <person name="Drula E."/>
            <person name="Chaduli D."/>
            <person name="Cazenave R."/>
            <person name="Ahrendt S."/>
            <person name="Wang J."/>
            <person name="Lipzen A."/>
            <person name="Daum C."/>
            <person name="Barry K."/>
            <person name="Grigoriev I.V."/>
            <person name="Favel A."/>
            <person name="Rosso M.N."/>
            <person name="Martin F."/>
        </authorList>
    </citation>
    <scope>NUCLEOTIDE SEQUENCE [LARGE SCALE GENOMIC DNA]</scope>
    <source>
        <strain evidence="2 3">CIRM-BRFM 2984</strain>
    </source>
</reference>
<feature type="transmembrane region" description="Helical" evidence="1">
    <location>
        <begin position="37"/>
        <end position="62"/>
    </location>
</feature>
<evidence type="ECO:0000313" key="2">
    <source>
        <dbReference type="EMBL" id="KAK7012861.1"/>
    </source>
</evidence>
<keyword evidence="3" id="KW-1185">Reference proteome</keyword>
<evidence type="ECO:0000256" key="1">
    <source>
        <dbReference type="SAM" id="Phobius"/>
    </source>
</evidence>
<name>A0AAW0AIJ2_9AGAR</name>
<dbReference type="AlphaFoldDB" id="A0AAW0AIJ2"/>
<keyword evidence="1" id="KW-0472">Membrane</keyword>
<sequence>MRLTIIQSPLYVSPLCTIGSISMFLFVWQLSPTEPKISVRCLVLSSGLPLQFLCLNAGSMYWSDDQEGRSLKG</sequence>
<organism evidence="2 3">
    <name type="scientific">Favolaschia claudopus</name>
    <dbReference type="NCBI Taxonomy" id="2862362"/>
    <lineage>
        <taxon>Eukaryota</taxon>
        <taxon>Fungi</taxon>
        <taxon>Dikarya</taxon>
        <taxon>Basidiomycota</taxon>
        <taxon>Agaricomycotina</taxon>
        <taxon>Agaricomycetes</taxon>
        <taxon>Agaricomycetidae</taxon>
        <taxon>Agaricales</taxon>
        <taxon>Marasmiineae</taxon>
        <taxon>Mycenaceae</taxon>
        <taxon>Favolaschia</taxon>
    </lineage>
</organism>
<evidence type="ECO:0000313" key="3">
    <source>
        <dbReference type="Proteomes" id="UP001362999"/>
    </source>
</evidence>
<keyword evidence="1" id="KW-1133">Transmembrane helix</keyword>
<gene>
    <name evidence="2" type="ORF">R3P38DRAFT_3016169</name>
</gene>
<proteinExistence type="predicted"/>
<comment type="caution">
    <text evidence="2">The sequence shown here is derived from an EMBL/GenBank/DDBJ whole genome shotgun (WGS) entry which is preliminary data.</text>
</comment>